<dbReference type="Proteomes" id="UP000823749">
    <property type="component" value="Chromosome 8"/>
</dbReference>
<evidence type="ECO:0000256" key="4">
    <source>
        <dbReference type="ARBA" id="ARBA00023002"/>
    </source>
</evidence>
<proteinExistence type="inferred from homology"/>
<keyword evidence="2" id="KW-0349">Heme</keyword>
<dbReference type="InterPro" id="IPR001128">
    <property type="entry name" value="Cyt_P450"/>
</dbReference>
<keyword evidence="5" id="KW-0408">Iron</keyword>
<dbReference type="GO" id="GO:0004497">
    <property type="term" value="F:monooxygenase activity"/>
    <property type="evidence" value="ECO:0007669"/>
    <property type="project" value="InterPro"/>
</dbReference>
<keyword evidence="6" id="KW-1133">Transmembrane helix</keyword>
<dbReference type="Pfam" id="PF00067">
    <property type="entry name" value="p450"/>
    <property type="match status" value="2"/>
</dbReference>
<evidence type="ECO:0000313" key="7">
    <source>
        <dbReference type="EMBL" id="KAG5537007.1"/>
    </source>
</evidence>
<dbReference type="GO" id="GO:0020037">
    <property type="term" value="F:heme binding"/>
    <property type="evidence" value="ECO:0007669"/>
    <property type="project" value="InterPro"/>
</dbReference>
<dbReference type="SUPFAM" id="SSF48264">
    <property type="entry name" value="Cytochrome P450"/>
    <property type="match status" value="1"/>
</dbReference>
<evidence type="ECO:0000256" key="6">
    <source>
        <dbReference type="SAM" id="Phobius"/>
    </source>
</evidence>
<dbReference type="GO" id="GO:0005506">
    <property type="term" value="F:iron ion binding"/>
    <property type="evidence" value="ECO:0007669"/>
    <property type="project" value="InterPro"/>
</dbReference>
<reference evidence="7" key="1">
    <citation type="submission" date="2020-08" db="EMBL/GenBank/DDBJ databases">
        <title>Plant Genome Project.</title>
        <authorList>
            <person name="Zhang R.-G."/>
        </authorList>
    </citation>
    <scope>NUCLEOTIDE SEQUENCE</scope>
    <source>
        <strain evidence="7">WSP0</strain>
        <tissue evidence="7">Leaf</tissue>
    </source>
</reference>
<dbReference type="SUPFAM" id="SSF51197">
    <property type="entry name" value="Clavaminate synthase-like"/>
    <property type="match status" value="1"/>
</dbReference>
<evidence type="ECO:0000256" key="3">
    <source>
        <dbReference type="ARBA" id="ARBA00022723"/>
    </source>
</evidence>
<organism evidence="7 8">
    <name type="scientific">Rhododendron griersonianum</name>
    <dbReference type="NCBI Taxonomy" id="479676"/>
    <lineage>
        <taxon>Eukaryota</taxon>
        <taxon>Viridiplantae</taxon>
        <taxon>Streptophyta</taxon>
        <taxon>Embryophyta</taxon>
        <taxon>Tracheophyta</taxon>
        <taxon>Spermatophyta</taxon>
        <taxon>Magnoliopsida</taxon>
        <taxon>eudicotyledons</taxon>
        <taxon>Gunneridae</taxon>
        <taxon>Pentapetalae</taxon>
        <taxon>asterids</taxon>
        <taxon>Ericales</taxon>
        <taxon>Ericaceae</taxon>
        <taxon>Ericoideae</taxon>
        <taxon>Rhodoreae</taxon>
        <taxon>Rhododendron</taxon>
    </lineage>
</organism>
<protein>
    <recommendedName>
        <fullName evidence="9">Cytochrome P450</fullName>
    </recommendedName>
</protein>
<evidence type="ECO:0008006" key="9">
    <source>
        <dbReference type="Google" id="ProtNLM"/>
    </source>
</evidence>
<dbReference type="Gene3D" id="2.60.120.330">
    <property type="entry name" value="B-lactam Antibiotic, Isopenicillin N Synthase, Chain"/>
    <property type="match status" value="1"/>
</dbReference>
<dbReference type="InterPro" id="IPR027443">
    <property type="entry name" value="IPNS-like_sf"/>
</dbReference>
<comment type="caution">
    <text evidence="7">The sequence shown here is derived from an EMBL/GenBank/DDBJ whole genome shotgun (WGS) entry which is preliminary data.</text>
</comment>
<sequence length="564" mass="63441">MLLLNSLSLYFLPLLFFILFLYKFFSKTTHKNLPPSPLKLPLLGNLHQLGRFPHRSLCSLAQKYGPLMLLHFGNVPVLVVSSAVAAREILKTHDLAFSSRPKLSIASRLLYDLKGAAFSPYGDHWRQVKSICVLHVLSNKRVQSYRNVREEETALMMDKIRSHSCSSSSLVNLTDVFVSLTYDIVCRVTLGRKYDGAGGGTSPVDSSRHKKFQTVAGKSTAVKVAKSEEWKGREEDGVLKMSRSSRVNFPKAVVMYLLQCISLDLAASKISNPLYSIDVKCWKENMFVAGTDTTFTALEWTMTELLRHPQIMKKLQNEVRDIARGKLNVTEDDLDKMHYLKAVMKESFRLHTPAPLLIPRESIQDVHIMGYDIAAGTRVLINAWAIGRDPLSWEDPEEMRPERFLNSSIDFKGQDFEMPENSQGNGSNLQVNVQSLSRQLAQVLSNPEDEAAQELITLLQRVVAPPSVIGVDANGVVHEQVNPDDMPRQAPQQIMSNGMFKSPVLRVVTNSERERLTLAVFCLPDSKMEIGLVEELIDDQRLSYNGALGNNFQFEVVFFSPNIE</sequence>
<accession>A0AAV6J9J6</accession>
<dbReference type="AlphaFoldDB" id="A0AAV6J9J6"/>
<evidence type="ECO:0000313" key="8">
    <source>
        <dbReference type="Proteomes" id="UP000823749"/>
    </source>
</evidence>
<comment type="similarity">
    <text evidence="1">Belongs to the cytochrome P450 family.</text>
</comment>
<keyword evidence="6" id="KW-0472">Membrane</keyword>
<keyword evidence="6" id="KW-0812">Transmembrane</keyword>
<dbReference type="GO" id="GO:0016705">
    <property type="term" value="F:oxidoreductase activity, acting on paired donors, with incorporation or reduction of molecular oxygen"/>
    <property type="evidence" value="ECO:0007669"/>
    <property type="project" value="InterPro"/>
</dbReference>
<keyword evidence="4" id="KW-0560">Oxidoreductase</keyword>
<evidence type="ECO:0000256" key="2">
    <source>
        <dbReference type="ARBA" id="ARBA00022617"/>
    </source>
</evidence>
<keyword evidence="3" id="KW-0479">Metal-binding</keyword>
<evidence type="ECO:0000256" key="5">
    <source>
        <dbReference type="ARBA" id="ARBA00023004"/>
    </source>
</evidence>
<dbReference type="PRINTS" id="PR00463">
    <property type="entry name" value="EP450I"/>
</dbReference>
<keyword evidence="8" id="KW-1185">Reference proteome</keyword>
<dbReference type="PANTHER" id="PTHR47955:SF15">
    <property type="entry name" value="CYTOCHROME P450 71A2-LIKE"/>
    <property type="match status" value="1"/>
</dbReference>
<dbReference type="EMBL" id="JACTNZ010000008">
    <property type="protein sequence ID" value="KAG5537007.1"/>
    <property type="molecule type" value="Genomic_DNA"/>
</dbReference>
<dbReference type="Gene3D" id="1.10.630.10">
    <property type="entry name" value="Cytochrome P450"/>
    <property type="match status" value="1"/>
</dbReference>
<name>A0AAV6J9J6_9ERIC</name>
<gene>
    <name evidence="7" type="ORF">RHGRI_024445</name>
</gene>
<dbReference type="InterPro" id="IPR002401">
    <property type="entry name" value="Cyt_P450_E_grp-I"/>
</dbReference>
<dbReference type="InterPro" id="IPR036396">
    <property type="entry name" value="Cyt_P450_sf"/>
</dbReference>
<dbReference type="PANTHER" id="PTHR47955">
    <property type="entry name" value="CYTOCHROME P450 FAMILY 71 PROTEIN"/>
    <property type="match status" value="1"/>
</dbReference>
<evidence type="ECO:0000256" key="1">
    <source>
        <dbReference type="ARBA" id="ARBA00010617"/>
    </source>
</evidence>
<feature type="transmembrane region" description="Helical" evidence="6">
    <location>
        <begin position="7"/>
        <end position="25"/>
    </location>
</feature>